<accession>A0A7C5I1N2</accession>
<comment type="caution">
    <text evidence="1">The sequence shown here is derived from an EMBL/GenBank/DDBJ whole genome shotgun (WGS) entry which is preliminary data.</text>
</comment>
<dbReference type="EMBL" id="DRTH01000034">
    <property type="protein sequence ID" value="HHF08268.1"/>
    <property type="molecule type" value="Genomic_DNA"/>
</dbReference>
<organism evidence="1">
    <name type="scientific">Kosmotoga arenicorallina</name>
    <dbReference type="NCBI Taxonomy" id="688066"/>
    <lineage>
        <taxon>Bacteria</taxon>
        <taxon>Thermotogati</taxon>
        <taxon>Thermotogota</taxon>
        <taxon>Thermotogae</taxon>
        <taxon>Kosmotogales</taxon>
        <taxon>Kosmotogaceae</taxon>
        <taxon>Kosmotoga</taxon>
    </lineage>
</organism>
<name>A0A7C5I1N2_9BACT</name>
<proteinExistence type="predicted"/>
<dbReference type="Proteomes" id="UP000886129">
    <property type="component" value="Unassembled WGS sequence"/>
</dbReference>
<dbReference type="AlphaFoldDB" id="A0A7C5I1N2"/>
<sequence length="289" mass="33431">MGKGKLLLFLAILIIVEVLGVQVSVENREILAVDELHVTSSNPDILRINNGLFVLEVLPNRGRIIWRLHPLCDEREEMIFSSEDPYILPFLDEVTSQYVFELGGFYISIPWNPRSNQPYPYEKYEIIEADNEARIILRGMNPVEKLNTTIELVIKDNNPRIFINVIVQNVSESEVVISVKEFTNFHLSDGVITTDFPDLNGRSLEDFEEYELITLENDLEFFGVSRGKYVLKKILTNTYSRHYVQIWGKNWQECVGGSPSVRLTDERFKETLSPNEQYSFGITFELVSW</sequence>
<evidence type="ECO:0008006" key="2">
    <source>
        <dbReference type="Google" id="ProtNLM"/>
    </source>
</evidence>
<gene>
    <name evidence="1" type="ORF">ENL26_00650</name>
</gene>
<reference evidence="1" key="1">
    <citation type="journal article" date="2020" name="mSystems">
        <title>Genome- and Community-Level Interaction Insights into Carbon Utilization and Element Cycling Functions of Hydrothermarchaeota in Hydrothermal Sediment.</title>
        <authorList>
            <person name="Zhou Z."/>
            <person name="Liu Y."/>
            <person name="Xu W."/>
            <person name="Pan J."/>
            <person name="Luo Z.H."/>
            <person name="Li M."/>
        </authorList>
    </citation>
    <scope>NUCLEOTIDE SEQUENCE [LARGE SCALE GENOMIC DNA]</scope>
    <source>
        <strain evidence="1">HyVt-80</strain>
    </source>
</reference>
<evidence type="ECO:0000313" key="1">
    <source>
        <dbReference type="EMBL" id="HHF08268.1"/>
    </source>
</evidence>
<protein>
    <recommendedName>
        <fullName evidence="2">DUF5107 domain-containing protein</fullName>
    </recommendedName>
</protein>